<evidence type="ECO:0000313" key="2">
    <source>
        <dbReference type="EMBL" id="MQM13445.1"/>
    </source>
</evidence>
<dbReference type="Proteomes" id="UP000652761">
    <property type="component" value="Unassembled WGS sequence"/>
</dbReference>
<dbReference type="EMBL" id="NMUH01005692">
    <property type="protein sequence ID" value="MQM13445.1"/>
    <property type="molecule type" value="Genomic_DNA"/>
</dbReference>
<reference evidence="2" key="1">
    <citation type="submission" date="2017-07" db="EMBL/GenBank/DDBJ databases">
        <title>Taro Niue Genome Assembly and Annotation.</title>
        <authorList>
            <person name="Atibalentja N."/>
            <person name="Keating K."/>
            <person name="Fields C.J."/>
        </authorList>
    </citation>
    <scope>NUCLEOTIDE SEQUENCE</scope>
    <source>
        <strain evidence="2">Niue_2</strain>
        <tissue evidence="2">Leaf</tissue>
    </source>
</reference>
<evidence type="ECO:0000256" key="1">
    <source>
        <dbReference type="SAM" id="MobiDB-lite"/>
    </source>
</evidence>
<sequence length="633" mass="68711">MSALEHRTEAYRCILEADVAPQHIEKVNANSFPALHRFLHKIVCSILVPRSGSMDGVTDDHILLIQALLDGTHVDLPNITLNYIRDVVGVLKRSLIYGMLITRILRRFKVSFSGEESKSLTKFDVIDGITLLRMKMAIQDGVFVRTASRTPLKGHGPPDEDGDDFVLSTPGTTPGTSRAHAPVDQLTQLFSDFSSSVFARFDAMDTRLDAMDSRIDTQFGSLKSKVDNLRTDVHVFKMQQDRLENFMDSVAKSQDLVLDNHQEVKKNLKDLFGVQSRPQICKGVDPLSKACPAEEPESTPAFKGSRPSLCSDVWSRPPVYKGVDLLSNGCPAGEVESTPPIKGVDSDCVQSFRVDPSLLRESTSVQKCSFCSTGVDLQIVKESTLDELESTPAKLFHLPKLPSAASLKKVPFGGDLVASELQQHLKILLTSLAFGASFPFVHGEAWECEWLSNTQRPSMLRSKETKEPAGSCIFPTPLQPAQDPDACARVSSPSRSSLSRAPADLCLQPVEPAGVAPAASPRARLTARAPLGRQPQPCAAIPWTLRPPPPPVSGHVAAPPPEPPAPHPCSRPPRSRGALLAASCSRPHPLAAPCLDDRENHGREPHAPVSSSASVCLRKAASVYLGDGFPFEP</sequence>
<gene>
    <name evidence="2" type="ORF">Taro_046370</name>
</gene>
<name>A0A843X5H3_COLES</name>
<keyword evidence="3" id="KW-1185">Reference proteome</keyword>
<organism evidence="2 3">
    <name type="scientific">Colocasia esculenta</name>
    <name type="common">Wild taro</name>
    <name type="synonym">Arum esculentum</name>
    <dbReference type="NCBI Taxonomy" id="4460"/>
    <lineage>
        <taxon>Eukaryota</taxon>
        <taxon>Viridiplantae</taxon>
        <taxon>Streptophyta</taxon>
        <taxon>Embryophyta</taxon>
        <taxon>Tracheophyta</taxon>
        <taxon>Spermatophyta</taxon>
        <taxon>Magnoliopsida</taxon>
        <taxon>Liliopsida</taxon>
        <taxon>Araceae</taxon>
        <taxon>Aroideae</taxon>
        <taxon>Colocasieae</taxon>
        <taxon>Colocasia</taxon>
    </lineage>
</organism>
<dbReference type="AlphaFoldDB" id="A0A843X5H3"/>
<evidence type="ECO:0000313" key="3">
    <source>
        <dbReference type="Proteomes" id="UP000652761"/>
    </source>
</evidence>
<protein>
    <submittedName>
        <fullName evidence="2">Uncharacterized protein</fullName>
    </submittedName>
</protein>
<feature type="region of interest" description="Disordered" evidence="1">
    <location>
        <begin position="549"/>
        <end position="578"/>
    </location>
</feature>
<accession>A0A843X5H3</accession>
<comment type="caution">
    <text evidence="2">The sequence shown here is derived from an EMBL/GenBank/DDBJ whole genome shotgun (WGS) entry which is preliminary data.</text>
</comment>
<proteinExistence type="predicted"/>
<feature type="compositionally biased region" description="Pro residues" evidence="1">
    <location>
        <begin position="549"/>
        <end position="571"/>
    </location>
</feature>